<dbReference type="GO" id="GO:0016651">
    <property type="term" value="F:oxidoreductase activity, acting on NAD(P)H"/>
    <property type="evidence" value="ECO:0007669"/>
    <property type="project" value="UniProtKB-ARBA"/>
</dbReference>
<dbReference type="GO" id="GO:0010181">
    <property type="term" value="F:FMN binding"/>
    <property type="evidence" value="ECO:0007669"/>
    <property type="project" value="InterPro"/>
</dbReference>
<accession>G5ICZ9</accession>
<proteinExistence type="predicted"/>
<dbReference type="SUPFAM" id="SSF52218">
    <property type="entry name" value="Flavoproteins"/>
    <property type="match status" value="1"/>
</dbReference>
<dbReference type="InterPro" id="IPR029039">
    <property type="entry name" value="Flavoprotein-like_sf"/>
</dbReference>
<name>G5ICZ9_9FIRM</name>
<organism evidence="2 3">
    <name type="scientific">Hungatella hathewayi WAL-18680</name>
    <dbReference type="NCBI Taxonomy" id="742737"/>
    <lineage>
        <taxon>Bacteria</taxon>
        <taxon>Bacillati</taxon>
        <taxon>Bacillota</taxon>
        <taxon>Clostridia</taxon>
        <taxon>Lachnospirales</taxon>
        <taxon>Lachnospiraceae</taxon>
        <taxon>Hungatella</taxon>
    </lineage>
</organism>
<keyword evidence="3" id="KW-1185">Reference proteome</keyword>
<dbReference type="HOGENOM" id="CLU_068890_0_0_9"/>
<dbReference type="PANTHER" id="PTHR39201">
    <property type="entry name" value="EXPORTED PROTEIN-RELATED"/>
    <property type="match status" value="1"/>
</dbReference>
<evidence type="ECO:0000259" key="1">
    <source>
        <dbReference type="Pfam" id="PF12682"/>
    </source>
</evidence>
<dbReference type="Pfam" id="PF12682">
    <property type="entry name" value="Flavodoxin_4"/>
    <property type="match status" value="1"/>
</dbReference>
<comment type="caution">
    <text evidence="2">The sequence shown here is derived from an EMBL/GenBank/DDBJ whole genome shotgun (WGS) entry which is preliminary data.</text>
</comment>
<dbReference type="Gene3D" id="3.40.50.360">
    <property type="match status" value="1"/>
</dbReference>
<dbReference type="OrthoDB" id="9806505at2"/>
<dbReference type="InterPro" id="IPR008254">
    <property type="entry name" value="Flavodoxin/NO_synth"/>
</dbReference>
<dbReference type="AlphaFoldDB" id="G5ICZ9"/>
<protein>
    <recommendedName>
        <fullName evidence="1">Flavodoxin-like domain-containing protein</fullName>
    </recommendedName>
</protein>
<dbReference type="PANTHER" id="PTHR39201:SF1">
    <property type="entry name" value="FLAVODOXIN-LIKE DOMAIN-CONTAINING PROTEIN"/>
    <property type="match status" value="1"/>
</dbReference>
<dbReference type="RefSeq" id="WP_006779442.1">
    <property type="nucleotide sequence ID" value="NZ_CP040506.1"/>
</dbReference>
<reference evidence="2 3" key="1">
    <citation type="submission" date="2011-08" db="EMBL/GenBank/DDBJ databases">
        <title>The Genome Sequence of Clostridium hathewayi WAL-18680.</title>
        <authorList>
            <consortium name="The Broad Institute Genome Sequencing Platform"/>
            <person name="Earl A."/>
            <person name="Ward D."/>
            <person name="Feldgarden M."/>
            <person name="Gevers D."/>
            <person name="Finegold S.M."/>
            <person name="Summanen P.H."/>
            <person name="Molitoris D.R."/>
            <person name="Song M."/>
            <person name="Daigneault M."/>
            <person name="Allen-Vercoe E."/>
            <person name="Young S.K."/>
            <person name="Zeng Q."/>
            <person name="Gargeya S."/>
            <person name="Fitzgerald M."/>
            <person name="Haas B."/>
            <person name="Abouelleil A."/>
            <person name="Alvarado L."/>
            <person name="Arachchi H.M."/>
            <person name="Berlin A."/>
            <person name="Brown A."/>
            <person name="Chapman S.B."/>
            <person name="Chen Z."/>
            <person name="Dunbar C."/>
            <person name="Freedman E."/>
            <person name="Gearin G."/>
            <person name="Gellesch M."/>
            <person name="Goldberg J."/>
            <person name="Griggs A."/>
            <person name="Gujja S."/>
            <person name="Heiman D."/>
            <person name="Howarth C."/>
            <person name="Larson L."/>
            <person name="Lui A."/>
            <person name="MacDonald P.J.P."/>
            <person name="Montmayeur A."/>
            <person name="Murphy C."/>
            <person name="Neiman D."/>
            <person name="Pearson M."/>
            <person name="Priest M."/>
            <person name="Roberts A."/>
            <person name="Saif S."/>
            <person name="Shea T."/>
            <person name="Shenoy N."/>
            <person name="Sisk P."/>
            <person name="Stolte C."/>
            <person name="Sykes S."/>
            <person name="Wortman J."/>
            <person name="Nusbaum C."/>
            <person name="Birren B."/>
        </authorList>
    </citation>
    <scope>NUCLEOTIDE SEQUENCE [LARGE SCALE GENOMIC DNA]</scope>
    <source>
        <strain evidence="2 3">WAL-18680</strain>
    </source>
</reference>
<gene>
    <name evidence="2" type="ORF">HMPREF9473_01458</name>
</gene>
<sequence>MAEMILYFSRAGENYVSGALKYLETGNTKIAAEMIGEMTGAELFEIRPAHPYSEDYNRCIEEARQEQKRDARPELAGYPENLDGVDVIYLGYPNYWGTMPMPVFTLLEKYEFTGKIIYPFCTHEGSGMGHSEMDIRRICPGAEVKKGLPIHGTKVREAKRDIRKWLGR</sequence>
<dbReference type="EMBL" id="ADLN01000014">
    <property type="protein sequence ID" value="EHI60649.1"/>
    <property type="molecule type" value="Genomic_DNA"/>
</dbReference>
<dbReference type="Proteomes" id="UP000005384">
    <property type="component" value="Unassembled WGS sequence"/>
</dbReference>
<evidence type="ECO:0000313" key="3">
    <source>
        <dbReference type="Proteomes" id="UP000005384"/>
    </source>
</evidence>
<evidence type="ECO:0000313" key="2">
    <source>
        <dbReference type="EMBL" id="EHI60649.1"/>
    </source>
</evidence>
<feature type="domain" description="Flavodoxin-like" evidence="1">
    <location>
        <begin position="25"/>
        <end position="166"/>
    </location>
</feature>
<dbReference type="PATRIC" id="fig|742737.3.peg.1472"/>